<comment type="pathway">
    <text evidence="10">Cell wall biogenesis; peptidoglycan biosynthesis.</text>
</comment>
<comment type="similarity">
    <text evidence="10">Belongs to the glycosyltransferase 28 family. MurG subfamily.</text>
</comment>
<proteinExistence type="inferred from homology"/>
<dbReference type="InterPro" id="IPR006009">
    <property type="entry name" value="GlcNAc_MurG"/>
</dbReference>
<evidence type="ECO:0000256" key="1">
    <source>
        <dbReference type="ARBA" id="ARBA00022475"/>
    </source>
</evidence>
<keyword evidence="2 10" id="KW-0132">Cell division</keyword>
<evidence type="ECO:0000256" key="3">
    <source>
        <dbReference type="ARBA" id="ARBA00022676"/>
    </source>
</evidence>
<dbReference type="OrthoDB" id="9808936at2"/>
<comment type="catalytic activity">
    <reaction evidence="10">
        <text>Mur2Ac(oyl-L-Ala-gamma-D-Glu-L-Lys-D-Ala-D-Ala)-di-trans,octa-cis-undecaprenyl diphosphate + UDP-N-acetyl-alpha-D-glucosamine = beta-D-GlcNAc-(1-&gt;4)-Mur2Ac(oyl-L-Ala-gamma-D-Glu-L-Lys-D-Ala-D-Ala)-di-trans,octa-cis-undecaprenyl diphosphate + UDP + H(+)</text>
        <dbReference type="Rhea" id="RHEA:23192"/>
        <dbReference type="ChEBI" id="CHEBI:15378"/>
        <dbReference type="ChEBI" id="CHEBI:57705"/>
        <dbReference type="ChEBI" id="CHEBI:58223"/>
        <dbReference type="ChEBI" id="CHEBI:60032"/>
        <dbReference type="ChEBI" id="CHEBI:60033"/>
        <dbReference type="EC" id="2.4.1.227"/>
    </reaction>
</comment>
<comment type="subcellular location">
    <subcellularLocation>
        <location evidence="10">Cell membrane</location>
        <topology evidence="10">Peripheral membrane protein</topology>
        <orientation evidence="10">Cytoplasmic side</orientation>
    </subcellularLocation>
</comment>
<dbReference type="AlphaFoldDB" id="A0A1X6WPI4"/>
<evidence type="ECO:0000259" key="12">
    <source>
        <dbReference type="Pfam" id="PF03033"/>
    </source>
</evidence>
<evidence type="ECO:0000256" key="6">
    <source>
        <dbReference type="ARBA" id="ARBA00022984"/>
    </source>
</evidence>
<evidence type="ECO:0000256" key="8">
    <source>
        <dbReference type="ARBA" id="ARBA00023306"/>
    </source>
</evidence>
<accession>A0A1X6WPI4</accession>
<feature type="coiled-coil region" evidence="11">
    <location>
        <begin position="300"/>
        <end position="347"/>
    </location>
</feature>
<protein>
    <recommendedName>
        <fullName evidence="10">UDP-N-acetylglucosamine--N-acetylmuramyl-(pentapeptide) pyrophosphoryl-undecaprenol N-acetylglucosamine transferase</fullName>
        <ecNumber evidence="10">2.4.1.227</ecNumber>
    </recommendedName>
    <alternativeName>
        <fullName evidence="10">Undecaprenyl-PP-MurNAc-pentapeptide-UDPGlcNAc GlcNAc transferase</fullName>
    </alternativeName>
</protein>
<feature type="binding site" evidence="10">
    <location>
        <position position="284"/>
    </location>
    <ligand>
        <name>UDP-N-acetyl-alpha-D-glucosamine</name>
        <dbReference type="ChEBI" id="CHEBI:57705"/>
    </ligand>
</feature>
<dbReference type="CDD" id="cd03785">
    <property type="entry name" value="GT28_MurG"/>
    <property type="match status" value="1"/>
</dbReference>
<reference evidence="15" key="1">
    <citation type="submission" date="2017-02" db="EMBL/GenBank/DDBJ databases">
        <authorList>
            <person name="Dridi B."/>
        </authorList>
    </citation>
    <scope>NUCLEOTIDE SEQUENCE [LARGE SCALE GENOMIC DNA]</scope>
    <source>
        <strain evidence="15">bH819</strain>
    </source>
</reference>
<keyword evidence="8 10" id="KW-0131">Cell cycle</keyword>
<dbReference type="Gene3D" id="3.40.50.2000">
    <property type="entry name" value="Glycogen Phosphorylase B"/>
    <property type="match status" value="2"/>
</dbReference>
<dbReference type="EMBL" id="FWFD01000013">
    <property type="protein sequence ID" value="SLM86167.1"/>
    <property type="molecule type" value="Genomic_DNA"/>
</dbReference>
<keyword evidence="9 10" id="KW-0961">Cell wall biogenesis/degradation</keyword>
<dbReference type="SUPFAM" id="SSF53756">
    <property type="entry name" value="UDP-Glycosyltransferase/glycogen phosphorylase"/>
    <property type="match status" value="1"/>
</dbReference>
<evidence type="ECO:0000256" key="5">
    <source>
        <dbReference type="ARBA" id="ARBA00022960"/>
    </source>
</evidence>
<dbReference type="RefSeq" id="WP_086951797.1">
    <property type="nucleotide sequence ID" value="NZ_FWFD01000013.1"/>
</dbReference>
<dbReference type="Pfam" id="PF04101">
    <property type="entry name" value="Glyco_tran_28_C"/>
    <property type="match status" value="1"/>
</dbReference>
<dbReference type="Pfam" id="PF03033">
    <property type="entry name" value="Glyco_transf_28"/>
    <property type="match status" value="1"/>
</dbReference>
<keyword evidence="5 10" id="KW-0133">Cell shape</keyword>
<dbReference type="GO" id="GO:0050511">
    <property type="term" value="F:undecaprenyldiphospho-muramoylpentapeptide beta-N-acetylglucosaminyltransferase activity"/>
    <property type="evidence" value="ECO:0007669"/>
    <property type="project" value="UniProtKB-UniRule"/>
</dbReference>
<dbReference type="GO" id="GO:0005975">
    <property type="term" value="P:carbohydrate metabolic process"/>
    <property type="evidence" value="ECO:0007669"/>
    <property type="project" value="InterPro"/>
</dbReference>
<sequence>MKVIFTGGGTAGHAMVNSILIPYIQKKGMEASYVGSINGIEKQMIEKLDQVTYFPIKSGKLRRYFSLKNVTDLFNIIFGFFQVYFLLKKEKADLVYSSGGYVSVPVVWAAYFRRIPVVIRETDYSIGLANKLCIPFASELFLTFPETDTSIYEIPCHYDGMIIRPELFEKEENEEAISKVKPVCLVLGGSQGAEQINKLIWKNLEQLTKEYTVIHATGKGKKREQIKNTSCYQQIEFIDDMRYYYNQADIVMTRSGSNVVSECLLLGKKMICIPLTVSQSRGEQMLNALFAKKNGNAIILENSNIQQDELLNALLELQEQKVNSSYLINKEEVLRRIENQATFIKNKH</sequence>
<evidence type="ECO:0000256" key="2">
    <source>
        <dbReference type="ARBA" id="ARBA00022618"/>
    </source>
</evidence>
<feature type="domain" description="Glycosyl transferase family 28 C-terminal" evidence="13">
    <location>
        <begin position="183"/>
        <end position="322"/>
    </location>
</feature>
<comment type="function">
    <text evidence="10">Cell wall formation. Catalyzes the transfer of a GlcNAc subunit on undecaprenyl-pyrophosphoryl-MurNAc-pentapeptide (lipid intermediate I) to form undecaprenyl-pyrophosphoryl-MurNAc-(pentapeptide)GlcNAc (lipid intermediate II).</text>
</comment>
<dbReference type="HAMAP" id="MF_00033">
    <property type="entry name" value="MurG"/>
    <property type="match status" value="1"/>
</dbReference>
<dbReference type="GO" id="GO:0051301">
    <property type="term" value="P:cell division"/>
    <property type="evidence" value="ECO:0007669"/>
    <property type="project" value="UniProtKB-KW"/>
</dbReference>
<dbReference type="GO" id="GO:0071555">
    <property type="term" value="P:cell wall organization"/>
    <property type="evidence" value="ECO:0007669"/>
    <property type="project" value="UniProtKB-KW"/>
</dbReference>
<comment type="caution">
    <text evidence="10">Lacks conserved residue(s) required for the propagation of feature annotation.</text>
</comment>
<keyword evidence="3 10" id="KW-0328">Glycosyltransferase</keyword>
<keyword evidence="15" id="KW-1185">Reference proteome</keyword>
<feature type="domain" description="Glycosyltransferase family 28 N-terminal" evidence="12">
    <location>
        <begin position="3"/>
        <end position="139"/>
    </location>
</feature>
<feature type="binding site" evidence="10">
    <location>
        <position position="164"/>
    </location>
    <ligand>
        <name>UDP-N-acetyl-alpha-D-glucosamine</name>
        <dbReference type="ChEBI" id="CHEBI:57705"/>
    </ligand>
</feature>
<dbReference type="GO" id="GO:0009252">
    <property type="term" value="P:peptidoglycan biosynthetic process"/>
    <property type="evidence" value="ECO:0007669"/>
    <property type="project" value="UniProtKB-UniRule"/>
</dbReference>
<dbReference type="EC" id="2.4.1.227" evidence="10"/>
<dbReference type="PANTHER" id="PTHR21015:SF27">
    <property type="entry name" value="UDP-N-ACETYLGLUCOSAMINE--N-ACETYLMURAMYL-(PENTAPEPTIDE) PYROPHOSPHORYL-UNDECAPRENOL N-ACETYLGLUCOSAMINE TRANSFERASE"/>
    <property type="match status" value="1"/>
</dbReference>
<feature type="binding site" evidence="10">
    <location>
        <position position="190"/>
    </location>
    <ligand>
        <name>UDP-N-acetyl-alpha-D-glucosamine</name>
        <dbReference type="ChEBI" id="CHEBI:57705"/>
    </ligand>
</feature>
<keyword evidence="11" id="KW-0175">Coiled coil</keyword>
<feature type="binding site" evidence="10">
    <location>
        <begin position="10"/>
        <end position="12"/>
    </location>
    <ligand>
        <name>UDP-N-acetyl-alpha-D-glucosamine</name>
        <dbReference type="ChEBI" id="CHEBI:57705"/>
    </ligand>
</feature>
<evidence type="ECO:0000259" key="13">
    <source>
        <dbReference type="Pfam" id="PF04101"/>
    </source>
</evidence>
<keyword evidence="4 10" id="KW-0808">Transferase</keyword>
<dbReference type="GO" id="GO:0008360">
    <property type="term" value="P:regulation of cell shape"/>
    <property type="evidence" value="ECO:0007669"/>
    <property type="project" value="UniProtKB-KW"/>
</dbReference>
<keyword evidence="7 10" id="KW-0472">Membrane</keyword>
<name>A0A1X6WPI4_9ENTE</name>
<evidence type="ECO:0000256" key="4">
    <source>
        <dbReference type="ARBA" id="ARBA00022679"/>
    </source>
</evidence>
<dbReference type="PANTHER" id="PTHR21015">
    <property type="entry name" value="UDP-N-ACETYLGLUCOSAMINE--N-ACETYLMURAMYL-(PENTAPEPTIDE) PYROPHOSPHORYL-UNDECAPRENOL N-ACETYLGLUCOSAMINE TRANSFERASE 1"/>
    <property type="match status" value="1"/>
</dbReference>
<keyword evidence="6 10" id="KW-0573">Peptidoglycan synthesis</keyword>
<dbReference type="GO" id="GO:0005886">
    <property type="term" value="C:plasma membrane"/>
    <property type="evidence" value="ECO:0007669"/>
    <property type="project" value="UniProtKB-SubCell"/>
</dbReference>
<dbReference type="InterPro" id="IPR007235">
    <property type="entry name" value="Glyco_trans_28_C"/>
</dbReference>
<evidence type="ECO:0000256" key="11">
    <source>
        <dbReference type="SAM" id="Coils"/>
    </source>
</evidence>
<gene>
    <name evidence="10" type="primary">murG</name>
    <name evidence="14" type="ORF">FM121_08765</name>
</gene>
<dbReference type="InterPro" id="IPR004276">
    <property type="entry name" value="GlycoTrans_28_N"/>
</dbReference>
<dbReference type="UniPathway" id="UPA00219"/>
<evidence type="ECO:0000256" key="9">
    <source>
        <dbReference type="ARBA" id="ARBA00023316"/>
    </source>
</evidence>
<keyword evidence="1 10" id="KW-1003">Cell membrane</keyword>
<evidence type="ECO:0000313" key="15">
    <source>
        <dbReference type="Proteomes" id="UP000195918"/>
    </source>
</evidence>
<dbReference type="Proteomes" id="UP000195918">
    <property type="component" value="Unassembled WGS sequence"/>
</dbReference>
<evidence type="ECO:0000256" key="7">
    <source>
        <dbReference type="ARBA" id="ARBA00023136"/>
    </source>
</evidence>
<evidence type="ECO:0000313" key="14">
    <source>
        <dbReference type="EMBL" id="SLM86167.1"/>
    </source>
</evidence>
<feature type="binding site" evidence="10">
    <location>
        <position position="238"/>
    </location>
    <ligand>
        <name>UDP-N-acetyl-alpha-D-glucosamine</name>
        <dbReference type="ChEBI" id="CHEBI:57705"/>
    </ligand>
</feature>
<organism evidence="14 15">
    <name type="scientific">Vagococcus fluvialis bH819</name>
    <dbReference type="NCBI Taxonomy" id="1255619"/>
    <lineage>
        <taxon>Bacteria</taxon>
        <taxon>Bacillati</taxon>
        <taxon>Bacillota</taxon>
        <taxon>Bacilli</taxon>
        <taxon>Lactobacillales</taxon>
        <taxon>Enterococcaceae</taxon>
        <taxon>Vagococcus</taxon>
    </lineage>
</organism>
<evidence type="ECO:0000256" key="10">
    <source>
        <dbReference type="HAMAP-Rule" id="MF_00033"/>
    </source>
</evidence>